<dbReference type="Proteomes" id="UP001218231">
    <property type="component" value="Chromosome"/>
</dbReference>
<evidence type="ECO:0000256" key="1">
    <source>
        <dbReference type="SAM" id="Phobius"/>
    </source>
</evidence>
<dbReference type="RefSeq" id="WP_273617488.1">
    <property type="nucleotide sequence ID" value="NZ_CP117417.1"/>
</dbReference>
<feature type="transmembrane region" description="Helical" evidence="1">
    <location>
        <begin position="63"/>
        <end position="90"/>
    </location>
</feature>
<keyword evidence="1" id="KW-0472">Membrane</keyword>
<protein>
    <recommendedName>
        <fullName evidence="2">DUF7847 domain-containing protein</fullName>
    </recommendedName>
</protein>
<feature type="transmembrane region" description="Helical" evidence="1">
    <location>
        <begin position="230"/>
        <end position="254"/>
    </location>
</feature>
<evidence type="ECO:0000313" key="3">
    <source>
        <dbReference type="EMBL" id="WCT77098.1"/>
    </source>
</evidence>
<feature type="transmembrane region" description="Helical" evidence="1">
    <location>
        <begin position="190"/>
        <end position="218"/>
    </location>
</feature>
<gene>
    <name evidence="3" type="ORF">PQ457_14415</name>
</gene>
<keyword evidence="1" id="KW-1133">Transmembrane helix</keyword>
<keyword evidence="4" id="KW-1185">Reference proteome</keyword>
<feature type="transmembrane region" description="Helical" evidence="1">
    <location>
        <begin position="141"/>
        <end position="169"/>
    </location>
</feature>
<feature type="transmembrane region" description="Helical" evidence="1">
    <location>
        <begin position="111"/>
        <end position="135"/>
    </location>
</feature>
<accession>A0ABY7TV09</accession>
<keyword evidence="1" id="KW-0812">Transmembrane</keyword>
<name>A0ABY7TV09_9SPHN</name>
<dbReference type="EMBL" id="CP117417">
    <property type="protein sequence ID" value="WCT77098.1"/>
    <property type="molecule type" value="Genomic_DNA"/>
</dbReference>
<dbReference type="InterPro" id="IPR057169">
    <property type="entry name" value="DUF7847"/>
</dbReference>
<evidence type="ECO:0000259" key="2">
    <source>
        <dbReference type="Pfam" id="PF25231"/>
    </source>
</evidence>
<proteinExistence type="predicted"/>
<organism evidence="3 4">
    <name type="scientific">Novosphingobium humi</name>
    <dbReference type="NCBI Taxonomy" id="2282397"/>
    <lineage>
        <taxon>Bacteria</taxon>
        <taxon>Pseudomonadati</taxon>
        <taxon>Pseudomonadota</taxon>
        <taxon>Alphaproteobacteria</taxon>
        <taxon>Sphingomonadales</taxon>
        <taxon>Sphingomonadaceae</taxon>
        <taxon>Novosphingobium</taxon>
    </lineage>
</organism>
<reference evidence="3 4" key="1">
    <citation type="submission" date="2023-02" db="EMBL/GenBank/DDBJ databases">
        <title>Genome sequence of Novosphingobium humi KACC 19094.</title>
        <authorList>
            <person name="Kim S."/>
            <person name="Heo J."/>
            <person name="Kwon S.-W."/>
        </authorList>
    </citation>
    <scope>NUCLEOTIDE SEQUENCE [LARGE SCALE GENOMIC DNA]</scope>
    <source>
        <strain evidence="3 4">KACC 19094</strain>
    </source>
</reference>
<evidence type="ECO:0000313" key="4">
    <source>
        <dbReference type="Proteomes" id="UP001218231"/>
    </source>
</evidence>
<feature type="domain" description="DUF7847" evidence="2">
    <location>
        <begin position="22"/>
        <end position="258"/>
    </location>
</feature>
<dbReference type="Pfam" id="PF25231">
    <property type="entry name" value="DUF7847"/>
    <property type="match status" value="1"/>
</dbReference>
<sequence length="271" mass="28266">MRFDSNLAWRTAHSAIMANRDVLLALAGVFFLLPRLAFALLMPDPPAAQGPSPAQSMQAIEQFYANALPYVIPMILFQAVGVLAILTLFTDRSRPTVGQALTLGAKGVFPYVLAQILLAAVIAMVGGGLVGALALTKQPVMAAGGMIVVMIVAIAAYIRMSLVGPVVAVERVYNPVRALMRSWAITRGNGWRLLGFAMLVGIVVMVAMVAVVSIAGSLGTLAGGAEAGRIVPAVVSSLLAAIVTLYIAGLMAAIHRQLAGPSVDDIMATFE</sequence>